<accession>A0A3B4AC95</accession>
<evidence type="ECO:0000313" key="1">
    <source>
        <dbReference type="Ensembl" id="ENSPMGP00000014121.1"/>
    </source>
</evidence>
<reference evidence="1" key="2">
    <citation type="submission" date="2025-09" db="UniProtKB">
        <authorList>
            <consortium name="Ensembl"/>
        </authorList>
    </citation>
    <scope>IDENTIFICATION</scope>
</reference>
<proteinExistence type="predicted"/>
<dbReference type="Ensembl" id="ENSPMGT00000015066.1">
    <property type="protein sequence ID" value="ENSPMGP00000014121.1"/>
    <property type="gene ID" value="ENSPMGG00000011597.1"/>
</dbReference>
<dbReference type="InterPro" id="IPR036291">
    <property type="entry name" value="NAD(P)-bd_dom_sf"/>
</dbReference>
<dbReference type="InterPro" id="IPR002347">
    <property type="entry name" value="SDR_fam"/>
</dbReference>
<dbReference type="SUPFAM" id="SSF51735">
    <property type="entry name" value="NAD(P)-binding Rossmann-fold domains"/>
    <property type="match status" value="1"/>
</dbReference>
<evidence type="ECO:0000313" key="2">
    <source>
        <dbReference type="Proteomes" id="UP000261520"/>
    </source>
</evidence>
<protein>
    <submittedName>
        <fullName evidence="1">Uncharacterized protein</fullName>
    </submittedName>
</protein>
<dbReference type="Gene3D" id="3.40.50.720">
    <property type="entry name" value="NAD(P)-binding Rossmann-like Domain"/>
    <property type="match status" value="1"/>
</dbReference>
<sequence length="74" mass="8103">MALSGKVALVTGGAMGIGRAMVEQLLKHGAKVKHVLALTVYLQFLLCFLDADVIDLMWLLKFKSESIITPRFLA</sequence>
<dbReference type="AlphaFoldDB" id="A0A3B4AC95"/>
<keyword evidence="2" id="KW-1185">Reference proteome</keyword>
<reference evidence="1" key="1">
    <citation type="submission" date="2025-08" db="UniProtKB">
        <authorList>
            <consortium name="Ensembl"/>
        </authorList>
    </citation>
    <scope>IDENTIFICATION</scope>
</reference>
<dbReference type="Pfam" id="PF00106">
    <property type="entry name" value="adh_short"/>
    <property type="match status" value="1"/>
</dbReference>
<name>A0A3B4AC95_9GOBI</name>
<organism evidence="1 2">
    <name type="scientific">Periophthalmus magnuspinnatus</name>
    <dbReference type="NCBI Taxonomy" id="409849"/>
    <lineage>
        <taxon>Eukaryota</taxon>
        <taxon>Metazoa</taxon>
        <taxon>Chordata</taxon>
        <taxon>Craniata</taxon>
        <taxon>Vertebrata</taxon>
        <taxon>Euteleostomi</taxon>
        <taxon>Actinopterygii</taxon>
        <taxon>Neopterygii</taxon>
        <taxon>Teleostei</taxon>
        <taxon>Neoteleostei</taxon>
        <taxon>Acanthomorphata</taxon>
        <taxon>Gobiaria</taxon>
        <taxon>Gobiiformes</taxon>
        <taxon>Gobioidei</taxon>
        <taxon>Gobiidae</taxon>
        <taxon>Oxudercinae</taxon>
        <taxon>Periophthalmus</taxon>
    </lineage>
</organism>
<dbReference type="Proteomes" id="UP000261520">
    <property type="component" value="Unplaced"/>
</dbReference>